<evidence type="ECO:0000313" key="5">
    <source>
        <dbReference type="Proteomes" id="UP000639772"/>
    </source>
</evidence>
<dbReference type="InterPro" id="IPR000504">
    <property type="entry name" value="RRM_dom"/>
</dbReference>
<name>A0A835PWJ1_VANPL</name>
<feature type="domain" description="BAH" evidence="3">
    <location>
        <begin position="69"/>
        <end position="194"/>
    </location>
</feature>
<dbReference type="PANTHER" id="PTHR47073">
    <property type="entry name" value="PROTEIN ANTI-SILENCING 1"/>
    <property type="match status" value="1"/>
</dbReference>
<evidence type="ECO:0000256" key="1">
    <source>
        <dbReference type="PROSITE-ProRule" id="PRU00176"/>
    </source>
</evidence>
<dbReference type="GO" id="GO:0003723">
    <property type="term" value="F:RNA binding"/>
    <property type="evidence" value="ECO:0007669"/>
    <property type="project" value="UniProtKB-UniRule"/>
</dbReference>
<accession>A0A835PWJ1</accession>
<dbReference type="SMART" id="SM00439">
    <property type="entry name" value="BAH"/>
    <property type="match status" value="1"/>
</dbReference>
<evidence type="ECO:0008006" key="6">
    <source>
        <dbReference type="Google" id="ProtNLM"/>
    </source>
</evidence>
<dbReference type="PANTHER" id="PTHR47073:SF2">
    <property type="entry name" value="PROTEIN ANTI-SILENCING 1"/>
    <property type="match status" value="1"/>
</dbReference>
<dbReference type="InterPro" id="IPR012677">
    <property type="entry name" value="Nucleotide-bd_a/b_plait_sf"/>
</dbReference>
<sequence>MIVVQSLFLGFALYFTGKKDSFREFSVHLTMPLEELDNGDIQFQWGKRKGVGNTNKDVQFYESFVYDGESYLLYDNVYLFKEGDDEPYVGKILKVWEQPGNKRRVKILWFFRANDIHVYLDGHASSKKELFLASGEGVGLFNINPLEAIAGKCNVICTSDDERNLQASSVAIEKADFIFSRIFDVGTCTVSERLPEKIAGIEVEYLLNRREDQKPDLYVKAKAVDSEPIADKLVKKLNQGVDSVKLPLDHQKIYDSDNKGLVIKSGVGSAGTDDKIVQPVDVLVKKTLDEHKNNETFPRKRKFISYEDSPDNDLFKLSKGSSELLELSDDKNRSADVLSQNVSAAVHRSKWFGNMPWKTRLEKAHMQGRLVFLDNLDLSYSSSEIEDLLRGALKIADCTVRIIPQVTFQNPNYGQAYVIFNTRNEASRAVQEMDEKCLILSDGRPVCAKLGMLELPQKAPRFPGHLKIEKARSQAVRLEQKKAVSTSHCSQPNTIEYELALEWLHLQEKYRRAKEKMLKKQDVLLRAFMRKYKEK</sequence>
<dbReference type="PROSITE" id="PS50102">
    <property type="entry name" value="RRM"/>
    <property type="match status" value="1"/>
</dbReference>
<dbReference type="Gene3D" id="3.30.70.330">
    <property type="match status" value="1"/>
</dbReference>
<dbReference type="AlphaFoldDB" id="A0A835PWJ1"/>
<dbReference type="Pfam" id="PF00076">
    <property type="entry name" value="RRM_1"/>
    <property type="match status" value="1"/>
</dbReference>
<dbReference type="GO" id="GO:0003682">
    <property type="term" value="F:chromatin binding"/>
    <property type="evidence" value="ECO:0007669"/>
    <property type="project" value="InterPro"/>
</dbReference>
<dbReference type="CDD" id="cd00590">
    <property type="entry name" value="RRM_SF"/>
    <property type="match status" value="1"/>
</dbReference>
<keyword evidence="1" id="KW-0694">RNA-binding</keyword>
<gene>
    <name evidence="4" type="ORF">HPP92_022894</name>
</gene>
<evidence type="ECO:0000313" key="4">
    <source>
        <dbReference type="EMBL" id="KAG0459766.1"/>
    </source>
</evidence>
<dbReference type="Pfam" id="PF01426">
    <property type="entry name" value="BAH"/>
    <property type="match status" value="1"/>
</dbReference>
<comment type="caution">
    <text evidence="4">The sequence shown here is derived from an EMBL/GenBank/DDBJ whole genome shotgun (WGS) entry which is preliminary data.</text>
</comment>
<evidence type="ECO:0000259" key="3">
    <source>
        <dbReference type="PROSITE" id="PS51038"/>
    </source>
</evidence>
<feature type="domain" description="RRM" evidence="2">
    <location>
        <begin position="369"/>
        <end position="446"/>
    </location>
</feature>
<dbReference type="InterPro" id="IPR001025">
    <property type="entry name" value="BAH_dom"/>
</dbReference>
<dbReference type="Proteomes" id="UP000639772">
    <property type="component" value="Chromosome 12"/>
</dbReference>
<proteinExistence type="predicted"/>
<dbReference type="EMBL" id="JADCNM010000012">
    <property type="protein sequence ID" value="KAG0459766.1"/>
    <property type="molecule type" value="Genomic_DNA"/>
</dbReference>
<dbReference type="Gene3D" id="2.30.30.490">
    <property type="match status" value="1"/>
</dbReference>
<dbReference type="FunFam" id="2.30.30.490:FF:000017">
    <property type="entry name" value="Bromo-adjacent homology (BAH) domain-containing protein"/>
    <property type="match status" value="1"/>
</dbReference>
<dbReference type="OrthoDB" id="1896853at2759"/>
<dbReference type="InterPro" id="IPR043151">
    <property type="entry name" value="BAH_sf"/>
</dbReference>
<organism evidence="4 5">
    <name type="scientific">Vanilla planifolia</name>
    <name type="common">Vanilla</name>
    <dbReference type="NCBI Taxonomy" id="51239"/>
    <lineage>
        <taxon>Eukaryota</taxon>
        <taxon>Viridiplantae</taxon>
        <taxon>Streptophyta</taxon>
        <taxon>Embryophyta</taxon>
        <taxon>Tracheophyta</taxon>
        <taxon>Spermatophyta</taxon>
        <taxon>Magnoliopsida</taxon>
        <taxon>Liliopsida</taxon>
        <taxon>Asparagales</taxon>
        <taxon>Orchidaceae</taxon>
        <taxon>Vanilloideae</taxon>
        <taxon>Vanilleae</taxon>
        <taxon>Vanilla</taxon>
    </lineage>
</organism>
<dbReference type="InterPro" id="IPR035979">
    <property type="entry name" value="RBD_domain_sf"/>
</dbReference>
<reference evidence="4 5" key="1">
    <citation type="journal article" date="2020" name="Nat. Food">
        <title>A phased Vanilla planifolia genome enables genetic improvement of flavour and production.</title>
        <authorList>
            <person name="Hasing T."/>
            <person name="Tang H."/>
            <person name="Brym M."/>
            <person name="Khazi F."/>
            <person name="Huang T."/>
            <person name="Chambers A.H."/>
        </authorList>
    </citation>
    <scope>NUCLEOTIDE SEQUENCE [LARGE SCALE GENOMIC DNA]</scope>
    <source>
        <tissue evidence="4">Leaf</tissue>
    </source>
</reference>
<dbReference type="PROSITE" id="PS51038">
    <property type="entry name" value="BAH"/>
    <property type="match status" value="1"/>
</dbReference>
<evidence type="ECO:0000259" key="2">
    <source>
        <dbReference type="PROSITE" id="PS50102"/>
    </source>
</evidence>
<dbReference type="SUPFAM" id="SSF54928">
    <property type="entry name" value="RNA-binding domain, RBD"/>
    <property type="match status" value="1"/>
</dbReference>
<protein>
    <recommendedName>
        <fullName evidence="6">BAH domain-containing protein</fullName>
    </recommendedName>
</protein>